<dbReference type="InterPro" id="IPR040442">
    <property type="entry name" value="Pyrv_kinase-like_dom_sf"/>
</dbReference>
<dbReference type="InterPro" id="IPR011206">
    <property type="entry name" value="Citrate_lyase_beta/mcl1/mcl2"/>
</dbReference>
<evidence type="ECO:0000256" key="1">
    <source>
        <dbReference type="ARBA" id="ARBA00001946"/>
    </source>
</evidence>
<proteinExistence type="predicted"/>
<dbReference type="InterPro" id="IPR015813">
    <property type="entry name" value="Pyrv/PenolPyrv_kinase-like_dom"/>
</dbReference>
<keyword evidence="2 5" id="KW-0479">Metal-binding</keyword>
<dbReference type="InParanoid" id="A0A401GRR0"/>
<evidence type="ECO:0000256" key="2">
    <source>
        <dbReference type="ARBA" id="ARBA00022723"/>
    </source>
</evidence>
<keyword evidence="3 5" id="KW-0460">Magnesium</keyword>
<evidence type="ECO:0000313" key="7">
    <source>
        <dbReference type="EMBL" id="GBE84893.1"/>
    </source>
</evidence>
<feature type="domain" description="HpcH/HpaI aldolase/citrate lyase" evidence="6">
    <location>
        <begin position="48"/>
        <end position="285"/>
    </location>
</feature>
<keyword evidence="7" id="KW-0456">Lyase</keyword>
<reference evidence="7 8" key="1">
    <citation type="journal article" date="2018" name="Sci. Rep.">
        <title>Genome sequence of the cauliflower mushroom Sparassis crispa (Hanabiratake) and its association with beneficial usage.</title>
        <authorList>
            <person name="Kiyama R."/>
            <person name="Furutani Y."/>
            <person name="Kawaguchi K."/>
            <person name="Nakanishi T."/>
        </authorList>
    </citation>
    <scope>NUCLEOTIDE SEQUENCE [LARGE SCALE GENOMIC DNA]</scope>
</reference>
<accession>A0A401GRR0</accession>
<dbReference type="GeneID" id="38781810"/>
<dbReference type="PANTHER" id="PTHR32308:SF0">
    <property type="entry name" value="HPCH_HPAI ALDOLASE_CITRATE LYASE DOMAIN-CONTAINING PROTEIN"/>
    <property type="match status" value="1"/>
</dbReference>
<protein>
    <submittedName>
        <fullName evidence="7">Citrate lyase beta subunit</fullName>
    </submittedName>
</protein>
<evidence type="ECO:0000256" key="5">
    <source>
        <dbReference type="PIRSR" id="PIRSR015582-2"/>
    </source>
</evidence>
<dbReference type="Pfam" id="PF03328">
    <property type="entry name" value="HpcH_HpaI"/>
    <property type="match status" value="1"/>
</dbReference>
<dbReference type="Gene3D" id="3.20.20.60">
    <property type="entry name" value="Phosphoenolpyruvate-binding domains"/>
    <property type="match status" value="1"/>
</dbReference>
<dbReference type="OrthoDB" id="1773at2759"/>
<feature type="binding site" evidence="4">
    <location>
        <position position="182"/>
    </location>
    <ligand>
        <name>substrate</name>
    </ligand>
</feature>
<dbReference type="EMBL" id="BFAD01000007">
    <property type="protein sequence ID" value="GBE84893.1"/>
    <property type="molecule type" value="Genomic_DNA"/>
</dbReference>
<name>A0A401GRR0_9APHY</name>
<evidence type="ECO:0000259" key="6">
    <source>
        <dbReference type="Pfam" id="PF03328"/>
    </source>
</evidence>
<dbReference type="SUPFAM" id="SSF51621">
    <property type="entry name" value="Phosphoenolpyruvate/pyruvate domain"/>
    <property type="match status" value="1"/>
</dbReference>
<evidence type="ECO:0000256" key="3">
    <source>
        <dbReference type="ARBA" id="ARBA00022842"/>
    </source>
</evidence>
<dbReference type="PIRSF" id="PIRSF015582">
    <property type="entry name" value="Cit_lyase_B"/>
    <property type="match status" value="1"/>
</dbReference>
<dbReference type="AlphaFoldDB" id="A0A401GRR0"/>
<dbReference type="STRING" id="139825.A0A401GRR0"/>
<comment type="caution">
    <text evidence="7">The sequence shown here is derived from an EMBL/GenBank/DDBJ whole genome shotgun (WGS) entry which is preliminary data.</text>
</comment>
<evidence type="ECO:0000313" key="8">
    <source>
        <dbReference type="Proteomes" id="UP000287166"/>
    </source>
</evidence>
<feature type="binding site" evidence="5">
    <location>
        <position position="182"/>
    </location>
    <ligand>
        <name>Mg(2+)</name>
        <dbReference type="ChEBI" id="CHEBI:18420"/>
    </ligand>
</feature>
<dbReference type="GO" id="GO:0000287">
    <property type="term" value="F:magnesium ion binding"/>
    <property type="evidence" value="ECO:0007669"/>
    <property type="project" value="TreeGrafter"/>
</dbReference>
<dbReference type="GO" id="GO:0016829">
    <property type="term" value="F:lyase activity"/>
    <property type="evidence" value="ECO:0007669"/>
    <property type="project" value="UniProtKB-KW"/>
</dbReference>
<dbReference type="PANTHER" id="PTHR32308">
    <property type="entry name" value="LYASE BETA SUBUNIT, PUTATIVE (AFU_ORTHOLOGUE AFUA_4G13030)-RELATED"/>
    <property type="match status" value="1"/>
</dbReference>
<dbReference type="RefSeq" id="XP_027615806.1">
    <property type="nucleotide sequence ID" value="XM_027760005.1"/>
</dbReference>
<feature type="binding site" evidence="5">
    <location>
        <position position="217"/>
    </location>
    <ligand>
        <name>Mg(2+)</name>
        <dbReference type="ChEBI" id="CHEBI:18420"/>
    </ligand>
</feature>
<feature type="binding site" evidence="4">
    <location>
        <position position="115"/>
    </location>
    <ligand>
        <name>substrate</name>
    </ligand>
</feature>
<keyword evidence="8" id="KW-1185">Reference proteome</keyword>
<dbReference type="Proteomes" id="UP000287166">
    <property type="component" value="Unassembled WGS sequence"/>
</dbReference>
<gene>
    <name evidence="7" type="ORF">SCP_0700730</name>
</gene>
<evidence type="ECO:0000256" key="4">
    <source>
        <dbReference type="PIRSR" id="PIRSR015582-1"/>
    </source>
</evidence>
<organism evidence="7 8">
    <name type="scientific">Sparassis crispa</name>
    <dbReference type="NCBI Taxonomy" id="139825"/>
    <lineage>
        <taxon>Eukaryota</taxon>
        <taxon>Fungi</taxon>
        <taxon>Dikarya</taxon>
        <taxon>Basidiomycota</taxon>
        <taxon>Agaricomycotina</taxon>
        <taxon>Agaricomycetes</taxon>
        <taxon>Polyporales</taxon>
        <taxon>Sparassidaceae</taxon>
        <taxon>Sparassis</taxon>
    </lineage>
</organism>
<sequence length="361" mass="40186">MTTLRYLHERLPISVLRRSKVKTGHPWSTRTLQTLSSIAANGDTQLHRSYLYVPSSSDRMLEKSLVNKSDVIIYDLEDSVPPSVSDKNAARNRLRNFISAKSEAELPSPGRIAVRLNAINTAFFKDDIAEALRWTSVRTLVLPKVQSALDLHHVSREIHTAMQMNSVRDPLQHPLRLVASIESARSLFRLEEIAGWKSEYGPALGGSLAALLFGAEDFCADTSIIRTASRQELLFTRSQIVITAKAFGLDAIDMVCVNYKDLEYLKEECEDGRRLGFSGKQAIHPTQVDIIQSTFVPSPREIFRAAKILHRMERAHSAQKGAIGLELEGGGKEMIDAPMVKQAENIIRIAKSAGLEIPQFA</sequence>
<dbReference type="GO" id="GO:0006107">
    <property type="term" value="P:oxaloacetate metabolic process"/>
    <property type="evidence" value="ECO:0007669"/>
    <property type="project" value="TreeGrafter"/>
</dbReference>
<comment type="cofactor">
    <cofactor evidence="1">
        <name>Mg(2+)</name>
        <dbReference type="ChEBI" id="CHEBI:18420"/>
    </cofactor>
</comment>
<dbReference type="InterPro" id="IPR005000">
    <property type="entry name" value="Aldolase/citrate-lyase_domain"/>
</dbReference>